<dbReference type="GO" id="GO:0050660">
    <property type="term" value="F:flavin adenine dinucleotide binding"/>
    <property type="evidence" value="ECO:0007669"/>
    <property type="project" value="InterPro"/>
</dbReference>
<dbReference type="SUPFAM" id="SSF51905">
    <property type="entry name" value="FAD/NAD(P)-binding domain"/>
    <property type="match status" value="2"/>
</dbReference>
<proteinExistence type="inferred from homology"/>
<keyword evidence="3" id="KW-0274">FAD</keyword>
<comment type="similarity">
    <text evidence="1">Belongs to the FMO family.</text>
</comment>
<evidence type="ECO:0000256" key="5">
    <source>
        <dbReference type="ARBA" id="ARBA00023002"/>
    </source>
</evidence>
<keyword evidence="4" id="KW-0521">NADP</keyword>
<dbReference type="Pfam" id="PF00743">
    <property type="entry name" value="FMO-like"/>
    <property type="match status" value="1"/>
</dbReference>
<evidence type="ECO:0000256" key="1">
    <source>
        <dbReference type="ARBA" id="ARBA00009183"/>
    </source>
</evidence>
<keyword evidence="7" id="KW-1185">Reference proteome</keyword>
<dbReference type="InterPro" id="IPR036188">
    <property type="entry name" value="FAD/NAD-bd_sf"/>
</dbReference>
<evidence type="ECO:0000313" key="7">
    <source>
        <dbReference type="Proteomes" id="UP000800093"/>
    </source>
</evidence>
<reference evidence="7" key="1">
    <citation type="journal article" date="2020" name="Stud. Mycol.">
        <title>101 Dothideomycetes genomes: A test case for predicting lifestyles and emergence of pathogens.</title>
        <authorList>
            <person name="Haridas S."/>
            <person name="Albert R."/>
            <person name="Binder M."/>
            <person name="Bloem J."/>
            <person name="LaButti K."/>
            <person name="Salamov A."/>
            <person name="Andreopoulos B."/>
            <person name="Baker S."/>
            <person name="Barry K."/>
            <person name="Bills G."/>
            <person name="Bluhm B."/>
            <person name="Cannon C."/>
            <person name="Castanera R."/>
            <person name="Culley D."/>
            <person name="Daum C."/>
            <person name="Ezra D."/>
            <person name="Gonzalez J."/>
            <person name="Henrissat B."/>
            <person name="Kuo A."/>
            <person name="Liang C."/>
            <person name="Lipzen A."/>
            <person name="Lutzoni F."/>
            <person name="Magnuson J."/>
            <person name="Mondo S."/>
            <person name="Nolan M."/>
            <person name="Ohm R."/>
            <person name="Pangilinan J."/>
            <person name="Park H.-J."/>
            <person name="Ramirez L."/>
            <person name="Alfaro M."/>
            <person name="Sun H."/>
            <person name="Tritt A."/>
            <person name="Yoshinaga Y."/>
            <person name="Zwiers L.-H."/>
            <person name="Turgeon B."/>
            <person name="Goodwin S."/>
            <person name="Spatafora J."/>
            <person name="Crous P."/>
            <person name="Grigoriev I."/>
        </authorList>
    </citation>
    <scope>NUCLEOTIDE SEQUENCE [LARGE SCALE GENOMIC DNA]</scope>
    <source>
        <strain evidence="7">CBS 304.66</strain>
    </source>
</reference>
<dbReference type="PIRSF" id="PIRSF000332">
    <property type="entry name" value="FMO"/>
    <property type="match status" value="1"/>
</dbReference>
<dbReference type="AlphaFoldDB" id="A0A9P4N0J6"/>
<organism evidence="6 7">
    <name type="scientific">Lojkania enalia</name>
    <dbReference type="NCBI Taxonomy" id="147567"/>
    <lineage>
        <taxon>Eukaryota</taxon>
        <taxon>Fungi</taxon>
        <taxon>Dikarya</taxon>
        <taxon>Ascomycota</taxon>
        <taxon>Pezizomycotina</taxon>
        <taxon>Dothideomycetes</taxon>
        <taxon>Pleosporomycetidae</taxon>
        <taxon>Pleosporales</taxon>
        <taxon>Pleosporales incertae sedis</taxon>
        <taxon>Lojkania</taxon>
    </lineage>
</organism>
<dbReference type="GO" id="GO:0050661">
    <property type="term" value="F:NADP binding"/>
    <property type="evidence" value="ECO:0007669"/>
    <property type="project" value="InterPro"/>
</dbReference>
<comment type="caution">
    <text evidence="6">The sequence shown here is derived from an EMBL/GenBank/DDBJ whole genome shotgun (WGS) entry which is preliminary data.</text>
</comment>
<keyword evidence="2" id="KW-0285">Flavoprotein</keyword>
<protein>
    <recommendedName>
        <fullName evidence="8">Dimethylaniline monooxygenase 2</fullName>
    </recommendedName>
</protein>
<evidence type="ECO:0000256" key="2">
    <source>
        <dbReference type="ARBA" id="ARBA00022630"/>
    </source>
</evidence>
<evidence type="ECO:0000256" key="3">
    <source>
        <dbReference type="ARBA" id="ARBA00022827"/>
    </source>
</evidence>
<dbReference type="Proteomes" id="UP000800093">
    <property type="component" value="Unassembled WGS sequence"/>
</dbReference>
<name>A0A9P4N0J6_9PLEO</name>
<dbReference type="OrthoDB" id="66881at2759"/>
<evidence type="ECO:0000256" key="4">
    <source>
        <dbReference type="ARBA" id="ARBA00022857"/>
    </source>
</evidence>
<keyword evidence="5" id="KW-0560">Oxidoreductase</keyword>
<accession>A0A9P4N0J6</accession>
<dbReference type="InterPro" id="IPR000960">
    <property type="entry name" value="Flavin_mOase"/>
</dbReference>
<gene>
    <name evidence="6" type="ORF">CC78DRAFT_538321</name>
</gene>
<evidence type="ECO:0008006" key="8">
    <source>
        <dbReference type="Google" id="ProtNLM"/>
    </source>
</evidence>
<dbReference type="InterPro" id="IPR050346">
    <property type="entry name" value="FMO-like"/>
</dbReference>
<sequence>MNLVPKIPTLEGLDQFHGQVLHSQAFKDPSKFCGKDVLIVGLSNSAADTATQLKGHARNIYVSHRQGALVLPRYSDGRPIDHSLTMRLMMIQGFLNEYFPLVAENAFNKFAKSLQDKNFNIRPEWNLSPAPSLKQSVPIISDELVSGLESGKIRSVPALRRVAGEMTVELTDGTIIAIDCIIWCTGYKGDYGILDGDFDPTRNTSPAWSAAPGSNEKPLPRLYQNLFSLQEPLSLVFLGAAAFPSPAFQLYDLATMAVAQVWRGNSSLPSQEEMERAVDTHHDWVCSLAQRATVYPGIVKPGPWMTWVNDAAGTGVNEMLGYGIAGWTFWWREKGFCEKLMDGICSPHIYRLFDGKRKKWDGAKEAILKANNAIC</sequence>
<dbReference type="PANTHER" id="PTHR23023">
    <property type="entry name" value="DIMETHYLANILINE MONOOXYGENASE"/>
    <property type="match status" value="1"/>
</dbReference>
<dbReference type="GO" id="GO:0004499">
    <property type="term" value="F:N,N-dimethylaniline monooxygenase activity"/>
    <property type="evidence" value="ECO:0007669"/>
    <property type="project" value="InterPro"/>
</dbReference>
<dbReference type="InterPro" id="IPR020946">
    <property type="entry name" value="Flavin_mOase-like"/>
</dbReference>
<dbReference type="EMBL" id="ML986859">
    <property type="protein sequence ID" value="KAF2257729.1"/>
    <property type="molecule type" value="Genomic_DNA"/>
</dbReference>
<evidence type="ECO:0000313" key="6">
    <source>
        <dbReference type="EMBL" id="KAF2257729.1"/>
    </source>
</evidence>
<dbReference type="Gene3D" id="3.50.50.60">
    <property type="entry name" value="FAD/NAD(P)-binding domain"/>
    <property type="match status" value="3"/>
</dbReference>